<evidence type="ECO:0000313" key="7">
    <source>
        <dbReference type="EMBL" id="NFF87024.1"/>
    </source>
</evidence>
<accession>A0A0M1LKP1</accession>
<dbReference type="Proteomes" id="UP000476820">
    <property type="component" value="Unassembled WGS sequence"/>
</dbReference>
<feature type="transmembrane region" description="Helical" evidence="5">
    <location>
        <begin position="252"/>
        <end position="274"/>
    </location>
</feature>
<reference evidence="9 10" key="1">
    <citation type="submission" date="2019-04" db="EMBL/GenBank/DDBJ databases">
        <title>Genome sequencing of Clostridium botulinum Groups I-IV and Clostridium butyricum.</title>
        <authorList>
            <person name="Brunt J."/>
            <person name="Van Vliet A.H.M."/>
            <person name="Stringer S.C."/>
            <person name="Carter A.T."/>
            <person name="Peck M.W."/>
        </authorList>
    </citation>
    <scope>NUCLEOTIDE SEQUENCE [LARGE SCALE GENOMIC DNA]</scope>
    <source>
        <strain evidence="7 10">1605</strain>
        <strain evidence="8 9">CB-K-33E</strain>
    </source>
</reference>
<feature type="domain" description="ABC transporter" evidence="6">
    <location>
        <begin position="2"/>
        <end position="231"/>
    </location>
</feature>
<evidence type="ECO:0000256" key="5">
    <source>
        <dbReference type="SAM" id="Phobius"/>
    </source>
</evidence>
<comment type="similarity">
    <text evidence="1">Belongs to the ABC transporter superfamily.</text>
</comment>
<feature type="transmembrane region" description="Helical" evidence="5">
    <location>
        <begin position="528"/>
        <end position="549"/>
    </location>
</feature>
<gene>
    <name evidence="7" type="ORF">FC774_03830</name>
    <name evidence="8" type="ORF">FDB51_09840</name>
</gene>
<evidence type="ECO:0000256" key="1">
    <source>
        <dbReference type="ARBA" id="ARBA00005417"/>
    </source>
</evidence>
<keyword evidence="3" id="KW-0547">Nucleotide-binding</keyword>
<dbReference type="InterPro" id="IPR017911">
    <property type="entry name" value="MacB-like_ATP-bd"/>
</dbReference>
<dbReference type="InterPro" id="IPR027417">
    <property type="entry name" value="P-loop_NTPase"/>
</dbReference>
<evidence type="ECO:0000313" key="10">
    <source>
        <dbReference type="Proteomes" id="UP000476820"/>
    </source>
</evidence>
<keyword evidence="2" id="KW-0813">Transport</keyword>
<protein>
    <submittedName>
        <fullName evidence="8">ABC transporter ATP-binding protein</fullName>
    </submittedName>
</protein>
<dbReference type="GO" id="GO:0016887">
    <property type="term" value="F:ATP hydrolysis activity"/>
    <property type="evidence" value="ECO:0007669"/>
    <property type="project" value="InterPro"/>
</dbReference>
<feature type="transmembrane region" description="Helical" evidence="5">
    <location>
        <begin position="570"/>
        <end position="593"/>
    </location>
</feature>
<dbReference type="PROSITE" id="PS50893">
    <property type="entry name" value="ABC_TRANSPORTER_2"/>
    <property type="match status" value="1"/>
</dbReference>
<dbReference type="AlphaFoldDB" id="A0A0M1LKP1"/>
<evidence type="ECO:0000256" key="3">
    <source>
        <dbReference type="ARBA" id="ARBA00022741"/>
    </source>
</evidence>
<keyword evidence="5" id="KW-0472">Membrane</keyword>
<dbReference type="RefSeq" id="WP_053341732.1">
    <property type="nucleotide sequence ID" value="NZ_JACBDB010000007.1"/>
</dbReference>
<proteinExistence type="inferred from homology"/>
<dbReference type="Proteomes" id="UP000473681">
    <property type="component" value="Unassembled WGS sequence"/>
</dbReference>
<keyword evidence="4 8" id="KW-0067">ATP-binding</keyword>
<keyword evidence="5" id="KW-1133">Transmembrane helix</keyword>
<dbReference type="EMBL" id="SWOV01000006">
    <property type="protein sequence ID" value="NFF87024.1"/>
    <property type="molecule type" value="Genomic_DNA"/>
</dbReference>
<organism evidence="8 9">
    <name type="scientific">Clostridium botulinum</name>
    <dbReference type="NCBI Taxonomy" id="1491"/>
    <lineage>
        <taxon>Bacteria</taxon>
        <taxon>Bacillati</taxon>
        <taxon>Bacillota</taxon>
        <taxon>Clostridia</taxon>
        <taxon>Eubacteriales</taxon>
        <taxon>Clostridiaceae</taxon>
        <taxon>Clostridium</taxon>
    </lineage>
</organism>
<evidence type="ECO:0000313" key="9">
    <source>
        <dbReference type="Proteomes" id="UP000473681"/>
    </source>
</evidence>
<dbReference type="PANTHER" id="PTHR42798">
    <property type="entry name" value="LIPOPROTEIN-RELEASING SYSTEM ATP-BINDING PROTEIN LOLD"/>
    <property type="match status" value="1"/>
</dbReference>
<comment type="caution">
    <text evidence="8">The sequence shown here is derived from an EMBL/GenBank/DDBJ whole genome shotgun (WGS) entry which is preliminary data.</text>
</comment>
<evidence type="ECO:0000256" key="4">
    <source>
        <dbReference type="ARBA" id="ARBA00022840"/>
    </source>
</evidence>
<dbReference type="CDD" id="cd03255">
    <property type="entry name" value="ABC_MJ0796_LolCDE_FtsE"/>
    <property type="match status" value="1"/>
</dbReference>
<dbReference type="OrthoDB" id="2079174at2"/>
<dbReference type="Gene3D" id="3.40.50.300">
    <property type="entry name" value="P-loop containing nucleotide triphosphate hydrolases"/>
    <property type="match status" value="1"/>
</dbReference>
<name>A0A0M1LKP1_CLOBO</name>
<dbReference type="PROSITE" id="PS00211">
    <property type="entry name" value="ABC_TRANSPORTER_1"/>
    <property type="match status" value="1"/>
</dbReference>
<dbReference type="GO" id="GO:0005524">
    <property type="term" value="F:ATP binding"/>
    <property type="evidence" value="ECO:0007669"/>
    <property type="project" value="UniProtKB-KW"/>
</dbReference>
<dbReference type="EMBL" id="SWVK01000012">
    <property type="protein sequence ID" value="NFN35417.1"/>
    <property type="molecule type" value="Genomic_DNA"/>
</dbReference>
<dbReference type="SUPFAM" id="SSF52540">
    <property type="entry name" value="P-loop containing nucleoside triphosphate hydrolases"/>
    <property type="match status" value="1"/>
</dbReference>
<evidence type="ECO:0000313" key="8">
    <source>
        <dbReference type="EMBL" id="NFN35417.1"/>
    </source>
</evidence>
<dbReference type="InterPro" id="IPR017871">
    <property type="entry name" value="ABC_transporter-like_CS"/>
</dbReference>
<sequence length="648" mass="71093">MFEIKNISKKYRDQYALKDISMNIGNGLNFIIGSSGSGKTTLLKIISGMEQTFDGDVFYCGQSVKTMSEQNKSYFYSNIFGFVWQDFNLLDDLTVLDNVMLPQYVKQSQNKKAAMKVLRELKISELANQKAGKLSGGQKQRVAIARELIKNPEVIIADEPTSALDEKSAKTTMDILREISKSRTVIVVTHDTSLIHPEANIYELDKGELVMLPDKAQSSTITKVNIDKAHKLSFPNACKLSTKSTKSKLGRFATTAMSLLVAATLLLVTVSGAISDSSQSAFDDLFKTYGQSILDIDVVGGFMSAGGTDGKQKEGPNSNVSQDIDGLYDKYKNDKRISHIVFSQTFNNIEITADGKKYNIENSGTVPFINELTAGAMPMGNDNEVVIPQSFVKKLGISDQEIIGKNITFNGTVYNNISNESISMPVNITVKVVGVVDTTIKENTGEQMSAFSVDDAFFFSQSALSEMRTQAQLKNSNSNFTIRTKTPEDLIAIKDELNANGIVPIGRFELVEDMVRLSNQTNQQSSSAIIVIVILSLVIVLVVSMMTALTRRREYAIYKVSGYSLNHLTILMTSEFLIATMVSAALFVCISPLTNIVTTAFWDVDILNKKLLITGILLVLAMGAMSCIVTLLISRTAKTANSLKTGER</sequence>
<evidence type="ECO:0000256" key="2">
    <source>
        <dbReference type="ARBA" id="ARBA00022448"/>
    </source>
</evidence>
<dbReference type="InterPro" id="IPR003593">
    <property type="entry name" value="AAA+_ATPase"/>
</dbReference>
<dbReference type="Pfam" id="PF00005">
    <property type="entry name" value="ABC_tran"/>
    <property type="match status" value="1"/>
</dbReference>
<feature type="transmembrane region" description="Helical" evidence="5">
    <location>
        <begin position="613"/>
        <end position="634"/>
    </location>
</feature>
<dbReference type="InterPro" id="IPR003439">
    <property type="entry name" value="ABC_transporter-like_ATP-bd"/>
</dbReference>
<dbReference type="SMART" id="SM00382">
    <property type="entry name" value="AAA"/>
    <property type="match status" value="1"/>
</dbReference>
<evidence type="ECO:0000259" key="6">
    <source>
        <dbReference type="PROSITE" id="PS50893"/>
    </source>
</evidence>
<dbReference type="PANTHER" id="PTHR42798:SF4">
    <property type="entry name" value="ABC TRANSPORTER DOMAIN-CONTAINING PROTEIN"/>
    <property type="match status" value="1"/>
</dbReference>
<keyword evidence="5" id="KW-0812">Transmembrane</keyword>